<dbReference type="KEGG" id="abas:ACPOL_1454"/>
<dbReference type="SUPFAM" id="SSF52833">
    <property type="entry name" value="Thioredoxin-like"/>
    <property type="match status" value="1"/>
</dbReference>
<dbReference type="RefSeq" id="WP_114206364.1">
    <property type="nucleotide sequence ID" value="NZ_CP030840.1"/>
</dbReference>
<dbReference type="GO" id="GO:0016209">
    <property type="term" value="F:antioxidant activity"/>
    <property type="evidence" value="ECO:0007669"/>
    <property type="project" value="InterPro"/>
</dbReference>
<dbReference type="CDD" id="cd02969">
    <property type="entry name" value="PRX_like1"/>
    <property type="match status" value="1"/>
</dbReference>
<dbReference type="InterPro" id="IPR036249">
    <property type="entry name" value="Thioredoxin-like_sf"/>
</dbReference>
<evidence type="ECO:0000313" key="2">
    <source>
        <dbReference type="EMBL" id="AXC10800.1"/>
    </source>
</evidence>
<keyword evidence="3" id="KW-1185">Reference proteome</keyword>
<feature type="domain" description="Thioredoxin" evidence="1">
    <location>
        <begin position="9"/>
        <end position="165"/>
    </location>
</feature>
<dbReference type="Pfam" id="PF00578">
    <property type="entry name" value="AhpC-TSA"/>
    <property type="match status" value="1"/>
</dbReference>
<dbReference type="InterPro" id="IPR047262">
    <property type="entry name" value="PRX-like1"/>
</dbReference>
<name>A0A2Z5FVM8_9BACT</name>
<dbReference type="Gene3D" id="3.40.30.10">
    <property type="entry name" value="Glutaredoxin"/>
    <property type="match status" value="1"/>
</dbReference>
<gene>
    <name evidence="2" type="ORF">ACPOL_1454</name>
</gene>
<dbReference type="AlphaFoldDB" id="A0A2Z5FVM8"/>
<dbReference type="PROSITE" id="PS51352">
    <property type="entry name" value="THIOREDOXIN_2"/>
    <property type="match status" value="1"/>
</dbReference>
<sequence length="186" mass="20593">MARTESAMIPLGTAAPAFDLADVISGEHRTLEQLRGEHGLLVMFICKHCPFVMHVEKELAAIGKDFAGKGIGIVAISSNDAEAHPEDAPESLKRQAEKLGFDFRYLYDETQEVARAYSATCTPDFFLFDKGLKLVYRGQLDDSRPSNLVPVTGRDLRSAMNLLLENKPVPEQQKPSIGCNIKWKNS</sequence>
<dbReference type="PANTHER" id="PTHR43640">
    <property type="entry name" value="OS07G0260300 PROTEIN"/>
    <property type="match status" value="1"/>
</dbReference>
<dbReference type="OrthoDB" id="9809746at2"/>
<organism evidence="2 3">
    <name type="scientific">Acidisarcina polymorpha</name>
    <dbReference type="NCBI Taxonomy" id="2211140"/>
    <lineage>
        <taxon>Bacteria</taxon>
        <taxon>Pseudomonadati</taxon>
        <taxon>Acidobacteriota</taxon>
        <taxon>Terriglobia</taxon>
        <taxon>Terriglobales</taxon>
        <taxon>Acidobacteriaceae</taxon>
        <taxon>Acidisarcina</taxon>
    </lineage>
</organism>
<reference evidence="2 3" key="1">
    <citation type="journal article" date="2018" name="Front. Microbiol.">
        <title>Hydrolytic Capabilities as a Key to Environmental Success: Chitinolytic and Cellulolytic Acidobacteria From Acidic Sub-arctic Soils and Boreal Peatlands.</title>
        <authorList>
            <person name="Belova S.E."/>
            <person name="Ravin N.V."/>
            <person name="Pankratov T.A."/>
            <person name="Rakitin A.L."/>
            <person name="Ivanova A.A."/>
            <person name="Beletsky A.V."/>
            <person name="Mardanov A.V."/>
            <person name="Sinninghe Damste J.S."/>
            <person name="Dedysh S.N."/>
        </authorList>
    </citation>
    <scope>NUCLEOTIDE SEQUENCE [LARGE SCALE GENOMIC DNA]</scope>
    <source>
        <strain evidence="2 3">SBC82</strain>
    </source>
</reference>
<evidence type="ECO:0000313" key="3">
    <source>
        <dbReference type="Proteomes" id="UP000253606"/>
    </source>
</evidence>
<dbReference type="InterPro" id="IPR013766">
    <property type="entry name" value="Thioredoxin_domain"/>
</dbReference>
<protein>
    <submittedName>
        <fullName evidence="2">PPO candidate 1</fullName>
    </submittedName>
</protein>
<dbReference type="PANTHER" id="PTHR43640:SF1">
    <property type="entry name" value="THIOREDOXIN-DEPENDENT PEROXIREDOXIN"/>
    <property type="match status" value="1"/>
</dbReference>
<dbReference type="EMBL" id="CP030840">
    <property type="protein sequence ID" value="AXC10800.1"/>
    <property type="molecule type" value="Genomic_DNA"/>
</dbReference>
<accession>A0A2Z5FVM8</accession>
<dbReference type="Proteomes" id="UP000253606">
    <property type="component" value="Chromosome"/>
</dbReference>
<dbReference type="InterPro" id="IPR000866">
    <property type="entry name" value="AhpC/TSA"/>
</dbReference>
<proteinExistence type="predicted"/>
<dbReference type="GO" id="GO:0016491">
    <property type="term" value="F:oxidoreductase activity"/>
    <property type="evidence" value="ECO:0007669"/>
    <property type="project" value="InterPro"/>
</dbReference>
<evidence type="ECO:0000259" key="1">
    <source>
        <dbReference type="PROSITE" id="PS51352"/>
    </source>
</evidence>